<comment type="caution">
    <text evidence="1">The sequence shown here is derived from an EMBL/GenBank/DDBJ whole genome shotgun (WGS) entry which is preliminary data.</text>
</comment>
<organism evidence="1 2">
    <name type="scientific">Candidatus Pseudogracilibacillus intestinigallinarum</name>
    <dbReference type="NCBI Taxonomy" id="2838742"/>
    <lineage>
        <taxon>Bacteria</taxon>
        <taxon>Bacillati</taxon>
        <taxon>Bacillota</taxon>
        <taxon>Bacilli</taxon>
        <taxon>Bacillales</taxon>
        <taxon>Bacillaceae</taxon>
        <taxon>Pseudogracilibacillus</taxon>
    </lineage>
</organism>
<reference evidence="1" key="2">
    <citation type="submission" date="2021-04" db="EMBL/GenBank/DDBJ databases">
        <authorList>
            <person name="Gilroy R."/>
        </authorList>
    </citation>
    <scope>NUCLEOTIDE SEQUENCE</scope>
    <source>
        <strain evidence="1">CHK169-2315</strain>
    </source>
</reference>
<proteinExistence type="predicted"/>
<dbReference type="EMBL" id="DXHX01000145">
    <property type="protein sequence ID" value="HIV75476.1"/>
    <property type="molecule type" value="Genomic_DNA"/>
</dbReference>
<evidence type="ECO:0000313" key="1">
    <source>
        <dbReference type="EMBL" id="HIV75476.1"/>
    </source>
</evidence>
<gene>
    <name evidence="1" type="ORF">H9895_10380</name>
</gene>
<protein>
    <submittedName>
        <fullName evidence="1">Uncharacterized protein</fullName>
    </submittedName>
</protein>
<sequence length="252" mass="29913">MFQKKLPYPKEELTGSTTFFSSLDLDDMSIHFRHKDYETISIHSTDNEYKMKDDDTELFDTVNDIEFYINDDKLMYTYEDMDYSINIDDFEEDELDEVLTSISDLELLGEKPVTYDFTKYPMPTKLPFEDGQEVSIEIFTVLKPEEFREKDNSHEFKLTFKQSSDIEGSSDAPSLEFKVRDDEPPFFMNADEEHGEILEYEGKEYHVRAVKDNYVEIMWQEEEAEMYYDAEVKIENPEENMDFVLGLLHSFE</sequence>
<accession>A0A9D1TKE8</accession>
<reference evidence="1" key="1">
    <citation type="journal article" date="2021" name="PeerJ">
        <title>Extensive microbial diversity within the chicken gut microbiome revealed by metagenomics and culture.</title>
        <authorList>
            <person name="Gilroy R."/>
            <person name="Ravi A."/>
            <person name="Getino M."/>
            <person name="Pursley I."/>
            <person name="Horton D.L."/>
            <person name="Alikhan N.F."/>
            <person name="Baker D."/>
            <person name="Gharbi K."/>
            <person name="Hall N."/>
            <person name="Watson M."/>
            <person name="Adriaenssens E.M."/>
            <person name="Foster-Nyarko E."/>
            <person name="Jarju S."/>
            <person name="Secka A."/>
            <person name="Antonio M."/>
            <person name="Oren A."/>
            <person name="Chaudhuri R.R."/>
            <person name="La Ragione R."/>
            <person name="Hildebrand F."/>
            <person name="Pallen M.J."/>
        </authorList>
    </citation>
    <scope>NUCLEOTIDE SEQUENCE</scope>
    <source>
        <strain evidence="1">CHK169-2315</strain>
    </source>
</reference>
<evidence type="ECO:0000313" key="2">
    <source>
        <dbReference type="Proteomes" id="UP000823937"/>
    </source>
</evidence>
<dbReference type="AlphaFoldDB" id="A0A9D1TKE8"/>
<dbReference type="Proteomes" id="UP000823937">
    <property type="component" value="Unassembled WGS sequence"/>
</dbReference>
<name>A0A9D1TKE8_9BACI</name>